<dbReference type="Pfam" id="PF11553">
    <property type="entry name" value="DUF3231"/>
    <property type="match status" value="2"/>
</dbReference>
<protein>
    <submittedName>
        <fullName evidence="1">DUF3231 family protein</fullName>
    </submittedName>
</protein>
<evidence type="ECO:0000313" key="1">
    <source>
        <dbReference type="EMBL" id="THF82348.1"/>
    </source>
</evidence>
<organism evidence="1 2">
    <name type="scientific">Metabacillus sediminilitoris</name>
    <dbReference type="NCBI Taxonomy" id="2567941"/>
    <lineage>
        <taxon>Bacteria</taxon>
        <taxon>Bacillati</taxon>
        <taxon>Bacillota</taxon>
        <taxon>Bacilli</taxon>
        <taxon>Bacillales</taxon>
        <taxon>Bacillaceae</taxon>
        <taxon>Metabacillus</taxon>
    </lineage>
</organism>
<keyword evidence="2" id="KW-1185">Reference proteome</keyword>
<sequence length="368" mass="42087">MTLYSSYIGHFKSGKNTHKIVSFLEVRIVEKEIDKQINLTSAEISQLWATYMNDSASIPVLSYFLEKVEDKEIKHLIKYALQLSQSHVQKIADIFKGENHPIPYGFNIHEDVDLTASRLFTDSYYLNFIHNMSKIGLNGHGMSLSISVRKDITELFKECLTETIHLYEVSKDMLLSKGLYIRSPYIPKPAKVDFIKDQSFLSGFFGEKRPLTALEVTALYSNLQRNALGVVTMIGFGQVSREKEVAKFLKRGRDIARKHCEIFGGHLKKDLLPAPMTWDSDVTDSTHYVFSDKLMMFFTTILIGLGVQYYGQSIAISPRRDLGIMYNRLTAEIQLFSEDGANIMIRHGWLEEPPKAPDRDELAMKNKH</sequence>
<dbReference type="Gene3D" id="1.20.1260.10">
    <property type="match status" value="2"/>
</dbReference>
<dbReference type="OrthoDB" id="1675670at2"/>
<comment type="caution">
    <text evidence="1">The sequence shown here is derived from an EMBL/GenBank/DDBJ whole genome shotgun (WGS) entry which is preliminary data.</text>
</comment>
<evidence type="ECO:0000313" key="2">
    <source>
        <dbReference type="Proteomes" id="UP000310334"/>
    </source>
</evidence>
<dbReference type="InterPro" id="IPR021617">
    <property type="entry name" value="DUF3231"/>
</dbReference>
<accession>A0A4S4C482</accession>
<dbReference type="InterPro" id="IPR012347">
    <property type="entry name" value="Ferritin-like"/>
</dbReference>
<dbReference type="AlphaFoldDB" id="A0A4S4C482"/>
<gene>
    <name evidence="1" type="ORF">E6W99_02640</name>
</gene>
<name>A0A4S4C482_9BACI</name>
<dbReference type="Proteomes" id="UP000310334">
    <property type="component" value="Unassembled WGS sequence"/>
</dbReference>
<proteinExistence type="predicted"/>
<reference evidence="1 2" key="1">
    <citation type="submission" date="2019-04" db="EMBL/GenBank/DDBJ databases">
        <title>Bacillus sediminilitoris sp. nov., isolated from a tidal flat sediment on the East China Sea.</title>
        <authorList>
            <person name="Wei Y."/>
            <person name="Mao H."/>
            <person name="Fang J."/>
        </authorList>
    </citation>
    <scope>NUCLEOTIDE SEQUENCE [LARGE SCALE GENOMIC DNA]</scope>
    <source>
        <strain evidence="1 2">DSL-17</strain>
    </source>
</reference>
<dbReference type="EMBL" id="SSNT01000002">
    <property type="protein sequence ID" value="THF82348.1"/>
    <property type="molecule type" value="Genomic_DNA"/>
</dbReference>